<keyword evidence="4 6" id="KW-0472">Membrane</keyword>
<feature type="region of interest" description="Disordered" evidence="5">
    <location>
        <begin position="515"/>
        <end position="535"/>
    </location>
</feature>
<feature type="domain" description="Translocation and assembly module TamB C-terminal" evidence="7">
    <location>
        <begin position="872"/>
        <end position="1213"/>
    </location>
</feature>
<name>A0A158LZ09_9BORD</name>
<dbReference type="Pfam" id="PF04357">
    <property type="entry name" value="TamB"/>
    <property type="match status" value="1"/>
</dbReference>
<evidence type="ECO:0000256" key="4">
    <source>
        <dbReference type="ARBA" id="ARBA00023136"/>
    </source>
</evidence>
<keyword evidence="3 6" id="KW-1133">Transmembrane helix</keyword>
<evidence type="ECO:0000256" key="1">
    <source>
        <dbReference type="ARBA" id="ARBA00004167"/>
    </source>
</evidence>
<dbReference type="RefSeq" id="WP_005019934.1">
    <property type="nucleotide sequence ID" value="NZ_JFZZ01000148.1"/>
</dbReference>
<dbReference type="Proteomes" id="UP000026682">
    <property type="component" value="Unassembled WGS sequence"/>
</dbReference>
<dbReference type="EMBL" id="JFZZ01000148">
    <property type="protein sequence ID" value="KAK86557.1"/>
    <property type="molecule type" value="Genomic_DNA"/>
</dbReference>
<dbReference type="InterPro" id="IPR007452">
    <property type="entry name" value="TamB_C"/>
</dbReference>
<evidence type="ECO:0000256" key="6">
    <source>
        <dbReference type="SAM" id="Phobius"/>
    </source>
</evidence>
<reference evidence="8 9" key="1">
    <citation type="submission" date="2014-03" db="EMBL/GenBank/DDBJ databases">
        <title>Genome sequence of Bordetella holmseii.</title>
        <authorList>
            <person name="Harvill E."/>
            <person name="Goodfield L.L."/>
            <person name="Ivanov Y."/>
            <person name="Meyer J.A."/>
            <person name="Newth C."/>
            <person name="Cassiday P."/>
            <person name="Tondella M.L."/>
            <person name="Liao P."/>
            <person name="Zimmerman J."/>
            <person name="Meert K."/>
            <person name="Wessel D."/>
            <person name="Berger J."/>
            <person name="Dean J.M."/>
            <person name="Holubkov R."/>
            <person name="Burr J."/>
            <person name="Liu T."/>
            <person name="Brinkac L.M."/>
            <person name="Sanka R."/>
            <person name="Kim M."/>
            <person name="Losada L."/>
        </authorList>
    </citation>
    <scope>NUCLEOTIDE SEQUENCE [LARGE SCALE GENOMIC DNA]</scope>
    <source>
        <strain evidence="8 9">CDC-H585-BH</strain>
    </source>
</reference>
<accession>A0A158LZ09</accession>
<proteinExistence type="predicted"/>
<evidence type="ECO:0000259" key="7">
    <source>
        <dbReference type="Pfam" id="PF04357"/>
    </source>
</evidence>
<evidence type="ECO:0000256" key="2">
    <source>
        <dbReference type="ARBA" id="ARBA00022692"/>
    </source>
</evidence>
<dbReference type="GeneID" id="93119047"/>
<dbReference type="AlphaFoldDB" id="A0A158LZ09"/>
<dbReference type="GO" id="GO:0009306">
    <property type="term" value="P:protein secretion"/>
    <property type="evidence" value="ECO:0007669"/>
    <property type="project" value="InterPro"/>
</dbReference>
<evidence type="ECO:0000256" key="3">
    <source>
        <dbReference type="ARBA" id="ARBA00022989"/>
    </source>
</evidence>
<dbReference type="PANTHER" id="PTHR36985:SF1">
    <property type="entry name" value="TRANSLOCATION AND ASSEMBLY MODULE SUBUNIT TAMB"/>
    <property type="match status" value="1"/>
</dbReference>
<feature type="transmembrane region" description="Helical" evidence="6">
    <location>
        <begin position="12"/>
        <end position="35"/>
    </location>
</feature>
<organism evidence="8 9">
    <name type="scientific">Bordetella holmesii CDC-H585-BH</name>
    <dbReference type="NCBI Taxonomy" id="1331206"/>
    <lineage>
        <taxon>Bacteria</taxon>
        <taxon>Pseudomonadati</taxon>
        <taxon>Pseudomonadota</taxon>
        <taxon>Betaproteobacteria</taxon>
        <taxon>Burkholderiales</taxon>
        <taxon>Alcaligenaceae</taxon>
        <taxon>Bordetella</taxon>
    </lineage>
</organism>
<evidence type="ECO:0000256" key="5">
    <source>
        <dbReference type="SAM" id="MobiDB-lite"/>
    </source>
</evidence>
<protein>
    <submittedName>
        <fullName evidence="8">PF04357 family protein</fullName>
    </submittedName>
</protein>
<dbReference type="PATRIC" id="fig|1331206.3.peg.3607"/>
<evidence type="ECO:0000313" key="8">
    <source>
        <dbReference type="EMBL" id="KAK86557.1"/>
    </source>
</evidence>
<dbReference type="PANTHER" id="PTHR36985">
    <property type="entry name" value="TRANSLOCATION AND ASSEMBLY MODULE SUBUNIT TAMB"/>
    <property type="match status" value="1"/>
</dbReference>
<comment type="caution">
    <text evidence="8">The sequence shown here is derived from an EMBL/GenBank/DDBJ whole genome shotgun (WGS) entry which is preliminary data.</text>
</comment>
<dbReference type="GO" id="GO:0005886">
    <property type="term" value="C:plasma membrane"/>
    <property type="evidence" value="ECO:0007669"/>
    <property type="project" value="InterPro"/>
</dbReference>
<dbReference type="STRING" id="35814.BBB42_14090"/>
<gene>
    <name evidence="8" type="ORF">L497_2200</name>
</gene>
<comment type="subcellular location">
    <subcellularLocation>
        <location evidence="1">Membrane</location>
        <topology evidence="1">Single-pass membrane protein</topology>
    </subcellularLocation>
</comment>
<sequence length="1217" mass="130112">MTKLRAVLRHLLIWWLPGLAILAAVVASFVFWLVASQTGSRVLLNAAVQMAGGEVQHIEGSVLKGLRVGRLDVTVADTRIEASNLWLDIDWSELGHRRAYVRALTADRLAVGLPPTAPQSSTQAASGGMPDALSLPVSIDVDRLAVGEFALTRAGQPLPVSLHDIALALHVQREAAARLDIQSLRVDHPEGRVRLTGLLDVQKLAAPWPLAARLEARIAAARPDATFCMEIGDLKASQKTQDDAARAAQQGAYLVTRPEVVQGAASALGGKELDALEADLRRERWREAVRQLCPISLSLQAEGTLEQLAVTLQGSGAGLVIDAQAALEPMASFPLRDARLELKRDDGSGLRAVLDWESASEPGAPDHIQAHVVSDRLDLKRLLGDWLPAAVLSAQADIQVQVQDLSDLRSADLQLRIAPDSRWNKQPLAGTLAAQVRSQEGSAVFAPGLPPGLSVPQLEMDLTLGKNRLHAHGALQDVRATLSLDVQAPDLAAFWPDLPGGGVVLKADVDGELSRHKGKVDARYTPPKPQPRRLGDAPVQAKLEFEGGWAEQDGLAGWRGRISGLSAQTAGFTLAVPGMLSLAYQPEAAAPAWQWQVGAADLQATFPDKQRLSLSHAGSRGGAGRWETAGRADNFELRATMLRQLMTALGQENKNAQANRVNAVISDEQRRIALDFSWDLKYAGALSGRARLARRSGDLRIPGDPPVPLGLKTLQLDVTATAAQGDASRIDATLDLNTEKMGHLTATATTQLKGLALEPRQPIRADLSADIADLTWLSLFVGDTLEVGGALRAQARVDGSLAGGWNANGTIDGDKLRVVRIDDGVRLVDGTLRARLVGDRLVLDSLRFPAVLRVMPDEWRTKEWITTNPQAKGGYAEAKGEWNLTSMAGRIGVTLYRFPALQRSDRYAMVSGRVDIDIALPRITIDGDITADAGWVSLEILQGVPSLDDDVRVVRPGQDQKAGTPIQVQMDLKVDMGPRFYITGMGLEAGLVGNMQILMQGGRLTGLGALHTRAGGIEAYGQRLRLRRGTLTFQGRLDNPILDIVALRTGEAVEAGVRVTGTAQRPRIDLVSYPDVSDVEKLSWLVLGRGPDAGGGDTALLLSIGTALLGGGEPLYKQFGLDDVSMRTGAIGSSGSLLPDRTVASSVNRDADADLATQFLVASKNFANGITLSVEQAMAGSETVGRASYRLAQGLSLDLKGGSVNGIELIYRWVVGE</sequence>
<evidence type="ECO:0000313" key="9">
    <source>
        <dbReference type="Proteomes" id="UP000026682"/>
    </source>
</evidence>
<keyword evidence="2 6" id="KW-0812">Transmembrane</keyword>